<organism evidence="1 2">
    <name type="scientific">Tanacetum coccineum</name>
    <dbReference type="NCBI Taxonomy" id="301880"/>
    <lineage>
        <taxon>Eukaryota</taxon>
        <taxon>Viridiplantae</taxon>
        <taxon>Streptophyta</taxon>
        <taxon>Embryophyta</taxon>
        <taxon>Tracheophyta</taxon>
        <taxon>Spermatophyta</taxon>
        <taxon>Magnoliopsida</taxon>
        <taxon>eudicotyledons</taxon>
        <taxon>Gunneridae</taxon>
        <taxon>Pentapetalae</taxon>
        <taxon>asterids</taxon>
        <taxon>campanulids</taxon>
        <taxon>Asterales</taxon>
        <taxon>Asteraceae</taxon>
        <taxon>Asteroideae</taxon>
        <taxon>Anthemideae</taxon>
        <taxon>Anthemidinae</taxon>
        <taxon>Tanacetum</taxon>
    </lineage>
</organism>
<reference evidence="1" key="1">
    <citation type="journal article" date="2022" name="Int. J. Mol. Sci.">
        <title>Draft Genome of Tanacetum Coccineum: Genomic Comparison of Closely Related Tanacetum-Family Plants.</title>
        <authorList>
            <person name="Yamashiro T."/>
            <person name="Shiraishi A."/>
            <person name="Nakayama K."/>
            <person name="Satake H."/>
        </authorList>
    </citation>
    <scope>NUCLEOTIDE SEQUENCE</scope>
</reference>
<reference evidence="1" key="2">
    <citation type="submission" date="2022-01" db="EMBL/GenBank/DDBJ databases">
        <authorList>
            <person name="Yamashiro T."/>
            <person name="Shiraishi A."/>
            <person name="Satake H."/>
            <person name="Nakayama K."/>
        </authorList>
    </citation>
    <scope>NUCLEOTIDE SEQUENCE</scope>
</reference>
<dbReference type="CDD" id="cd09272">
    <property type="entry name" value="RNase_HI_RT_Ty1"/>
    <property type="match status" value="1"/>
</dbReference>
<sequence>MSLFTRPDISYAVHIVSQFVSAPTTVHWDVVLHILSFATRVIVLFQTLFFPSTSALDLRAYCDSDWAGDVVSRKSTTGFCIFMGDSLISWKSKKQDVLSKSSTEAENRAMAVTTSEIVWLRWLLANMGVRISRSTSLHCDNRSDIQIARNLVFHEHTKHIEIDCHFARHHLQAETISLLFVPSTLQIADLFTKPHSRPRFHFLTDKLSMFLAAAL</sequence>
<evidence type="ECO:0000313" key="1">
    <source>
        <dbReference type="EMBL" id="GJT34048.1"/>
    </source>
</evidence>
<dbReference type="InterPro" id="IPR043502">
    <property type="entry name" value="DNA/RNA_pol_sf"/>
</dbReference>
<dbReference type="PANTHER" id="PTHR11439:SF461">
    <property type="entry name" value="OS10G0432200 PROTEIN"/>
    <property type="match status" value="1"/>
</dbReference>
<proteinExistence type="predicted"/>
<gene>
    <name evidence="1" type="ORF">Tco_0924467</name>
</gene>
<dbReference type="SUPFAM" id="SSF56672">
    <property type="entry name" value="DNA/RNA polymerases"/>
    <property type="match status" value="1"/>
</dbReference>
<dbReference type="Proteomes" id="UP001151760">
    <property type="component" value="Unassembled WGS sequence"/>
</dbReference>
<accession>A0ABQ5D6Z4</accession>
<comment type="caution">
    <text evidence="1">The sequence shown here is derived from an EMBL/GenBank/DDBJ whole genome shotgun (WGS) entry which is preliminary data.</text>
</comment>
<name>A0ABQ5D6Z4_9ASTR</name>
<protein>
    <submittedName>
        <fullName evidence="1">Uncharacterized mitochondrial protein-like protein</fullName>
    </submittedName>
</protein>
<keyword evidence="2" id="KW-1185">Reference proteome</keyword>
<evidence type="ECO:0000313" key="2">
    <source>
        <dbReference type="Proteomes" id="UP001151760"/>
    </source>
</evidence>
<dbReference type="PANTHER" id="PTHR11439">
    <property type="entry name" value="GAG-POL-RELATED RETROTRANSPOSON"/>
    <property type="match status" value="1"/>
</dbReference>
<dbReference type="EMBL" id="BQNB010014929">
    <property type="protein sequence ID" value="GJT34048.1"/>
    <property type="molecule type" value="Genomic_DNA"/>
</dbReference>